<organism evidence="2">
    <name type="scientific">Spodoptera frugiperda</name>
    <name type="common">Fall armyworm</name>
    <dbReference type="NCBI Taxonomy" id="7108"/>
    <lineage>
        <taxon>Eukaryota</taxon>
        <taxon>Metazoa</taxon>
        <taxon>Ecdysozoa</taxon>
        <taxon>Arthropoda</taxon>
        <taxon>Hexapoda</taxon>
        <taxon>Insecta</taxon>
        <taxon>Pterygota</taxon>
        <taxon>Neoptera</taxon>
        <taxon>Endopterygota</taxon>
        <taxon>Lepidoptera</taxon>
        <taxon>Glossata</taxon>
        <taxon>Ditrysia</taxon>
        <taxon>Noctuoidea</taxon>
        <taxon>Noctuidae</taxon>
        <taxon>Amphipyrinae</taxon>
        <taxon>Spodoptera</taxon>
    </lineage>
</organism>
<sequence length="72" mass="7916">MISSTPPDPEIEPETPCRHTMNETLNGAEYDSSRHHHKSQLSCHNLTVHTNGTPEAPLPPPPPPAFPTSREP</sequence>
<dbReference type="EMBL" id="ODYU01001082">
    <property type="protein sequence ID" value="SOQ36820.1"/>
    <property type="molecule type" value="Genomic_DNA"/>
</dbReference>
<dbReference type="AlphaFoldDB" id="A0A2H1V7J3"/>
<evidence type="ECO:0000256" key="1">
    <source>
        <dbReference type="SAM" id="MobiDB-lite"/>
    </source>
</evidence>
<gene>
    <name evidence="2" type="ORF">SFRICE_006332</name>
</gene>
<protein>
    <submittedName>
        <fullName evidence="2">SFRICE_006332</fullName>
    </submittedName>
</protein>
<accession>A0A2H1V7J3</accession>
<reference evidence="2" key="1">
    <citation type="submission" date="2016-07" db="EMBL/GenBank/DDBJ databases">
        <authorList>
            <person name="Bretaudeau A."/>
        </authorList>
    </citation>
    <scope>NUCLEOTIDE SEQUENCE</scope>
    <source>
        <strain evidence="2">Rice</strain>
        <tissue evidence="2">Whole body</tissue>
    </source>
</reference>
<feature type="compositionally biased region" description="Polar residues" evidence="1">
    <location>
        <begin position="40"/>
        <end position="53"/>
    </location>
</feature>
<feature type="region of interest" description="Disordered" evidence="1">
    <location>
        <begin position="1"/>
        <end position="72"/>
    </location>
</feature>
<evidence type="ECO:0000313" key="2">
    <source>
        <dbReference type="EMBL" id="SOQ36820.1"/>
    </source>
</evidence>
<name>A0A2H1V7J3_SPOFR</name>
<feature type="compositionally biased region" description="Pro residues" evidence="1">
    <location>
        <begin position="56"/>
        <end position="66"/>
    </location>
</feature>
<proteinExistence type="predicted"/>